<dbReference type="OrthoDB" id="47330at2759"/>
<dbReference type="RefSeq" id="XP_013895994.1">
    <property type="nucleotide sequence ID" value="XM_014040540.1"/>
</dbReference>
<evidence type="ECO:0000313" key="3">
    <source>
        <dbReference type="EMBL" id="KIY96974.1"/>
    </source>
</evidence>
<dbReference type="PANTHER" id="PTHR36846:SF1">
    <property type="entry name" value="PROTEIN VIAA"/>
    <property type="match status" value="1"/>
</dbReference>
<dbReference type="GeneID" id="25728206"/>
<dbReference type="InterPro" id="IPR002035">
    <property type="entry name" value="VWF_A"/>
</dbReference>
<dbReference type="InterPro" id="IPR036465">
    <property type="entry name" value="vWFA_dom_sf"/>
</dbReference>
<feature type="region of interest" description="Disordered" evidence="1">
    <location>
        <begin position="58"/>
        <end position="101"/>
    </location>
</feature>
<evidence type="ECO:0000256" key="1">
    <source>
        <dbReference type="SAM" id="MobiDB-lite"/>
    </source>
</evidence>
<dbReference type="PANTHER" id="PTHR36846">
    <property type="entry name" value="PROTEIN VIAA"/>
    <property type="match status" value="1"/>
</dbReference>
<dbReference type="SUPFAM" id="SSF53300">
    <property type="entry name" value="vWA-like"/>
    <property type="match status" value="1"/>
</dbReference>
<dbReference type="STRING" id="145388.A0A0D2LZZ8"/>
<feature type="domain" description="VWFA" evidence="2">
    <location>
        <begin position="246"/>
        <end position="350"/>
    </location>
</feature>
<feature type="compositionally biased region" description="Gly residues" evidence="1">
    <location>
        <begin position="133"/>
        <end position="143"/>
    </location>
</feature>
<name>A0A0D2LZZ8_9CHLO</name>
<dbReference type="KEGG" id="mng:MNEG_10989"/>
<dbReference type="AlphaFoldDB" id="A0A0D2LZZ8"/>
<accession>A0A0D2LZZ8</accession>
<evidence type="ECO:0000313" key="4">
    <source>
        <dbReference type="Proteomes" id="UP000054498"/>
    </source>
</evidence>
<dbReference type="Pfam" id="PF13519">
    <property type="entry name" value="VWA_2"/>
    <property type="match status" value="1"/>
</dbReference>
<feature type="region of interest" description="Disordered" evidence="1">
    <location>
        <begin position="118"/>
        <end position="146"/>
    </location>
</feature>
<dbReference type="Gene3D" id="3.40.50.410">
    <property type="entry name" value="von Willebrand factor, type A domain"/>
    <property type="match status" value="1"/>
</dbReference>
<dbReference type="GO" id="GO:0005829">
    <property type="term" value="C:cytosol"/>
    <property type="evidence" value="ECO:0007669"/>
    <property type="project" value="TreeGrafter"/>
</dbReference>
<evidence type="ECO:0000259" key="2">
    <source>
        <dbReference type="Pfam" id="PF13519"/>
    </source>
</evidence>
<keyword evidence="4" id="KW-1185">Reference proteome</keyword>
<dbReference type="Proteomes" id="UP000054498">
    <property type="component" value="Unassembled WGS sequence"/>
</dbReference>
<reference evidence="3 4" key="1">
    <citation type="journal article" date="2013" name="BMC Genomics">
        <title>Reconstruction of the lipid metabolism for the microalga Monoraphidium neglectum from its genome sequence reveals characteristics suitable for biofuel production.</title>
        <authorList>
            <person name="Bogen C."/>
            <person name="Al-Dilaimi A."/>
            <person name="Albersmeier A."/>
            <person name="Wichmann J."/>
            <person name="Grundmann M."/>
            <person name="Rupp O."/>
            <person name="Lauersen K.J."/>
            <person name="Blifernez-Klassen O."/>
            <person name="Kalinowski J."/>
            <person name="Goesmann A."/>
            <person name="Mussgnug J.H."/>
            <person name="Kruse O."/>
        </authorList>
    </citation>
    <scope>NUCLEOTIDE SEQUENCE [LARGE SCALE GENOMIC DNA]</scope>
    <source>
        <strain evidence="3 4">SAG 48.87</strain>
    </source>
</reference>
<dbReference type="EMBL" id="KK102765">
    <property type="protein sequence ID" value="KIY96974.1"/>
    <property type="molecule type" value="Genomic_DNA"/>
</dbReference>
<proteinExistence type="predicted"/>
<protein>
    <submittedName>
        <fullName evidence="3">von Willebrand factor, type A</fullName>
    </submittedName>
</protein>
<organism evidence="3 4">
    <name type="scientific">Monoraphidium neglectum</name>
    <dbReference type="NCBI Taxonomy" id="145388"/>
    <lineage>
        <taxon>Eukaryota</taxon>
        <taxon>Viridiplantae</taxon>
        <taxon>Chlorophyta</taxon>
        <taxon>core chlorophytes</taxon>
        <taxon>Chlorophyceae</taxon>
        <taxon>CS clade</taxon>
        <taxon>Sphaeropleales</taxon>
        <taxon>Selenastraceae</taxon>
        <taxon>Monoraphidium</taxon>
    </lineage>
</organism>
<sequence>MDNLEKAQTAFDDLAEMLDGEEGFALSQGTWQKSGWRELDELRKKLENLKELRDLVKSLGRAGGKGPLRRAPEELEQSRSPPGVVRSPLQPEEVRGLARSGDLSRMLPSEIMLMAHGWPRKGGGASRPESPGGAWGSNSGSGGAAVRDAARMSADLGSMDEEYFLPGAHAARMLHRVRRAERALLSYERTGWLDNTPARMTGKLAPASQPPDALPTVSCARPARPRQPLCAGRRTEVRPAAELGPIILCLDTSGSMRGAREVVAKALALECMRGAHRQQRACYLYAFSGPDQVQELELKVDLKSLDKLLEFLSCDFHGGTDVDRPLMLSLDRLKKAEWCQADILMVTDGEINPPSQQLLDDLAAAHEELGLEVHGLLVSSRANDTMKKLCTHLHMFKSWTAVGAESWQYQ</sequence>
<gene>
    <name evidence="3" type="ORF">MNEG_10989</name>
</gene>